<gene>
    <name evidence="6" type="primary">rps20</name>
</gene>
<sequence>MPQTKSHIKNSKIILRNRSRNKKYKLAIKRAVKKYLISVKNNIANTSKQNLTVCHDNLSLVYKTIDKAVKRKVLHKNKASRKKSKLANIMK</sequence>
<dbReference type="GO" id="GO:0005829">
    <property type="term" value="C:cytosol"/>
    <property type="evidence" value="ECO:0007669"/>
    <property type="project" value="TreeGrafter"/>
</dbReference>
<evidence type="ECO:0000256" key="3">
    <source>
        <dbReference type="ARBA" id="ARBA00022884"/>
    </source>
</evidence>
<evidence type="ECO:0000256" key="4">
    <source>
        <dbReference type="ARBA" id="ARBA00022980"/>
    </source>
</evidence>
<evidence type="ECO:0000256" key="1">
    <source>
        <dbReference type="ARBA" id="ARBA00007634"/>
    </source>
</evidence>
<keyword evidence="4 6" id="KW-0689">Ribosomal protein</keyword>
<dbReference type="GO" id="GO:0003735">
    <property type="term" value="F:structural constituent of ribosome"/>
    <property type="evidence" value="ECO:0007669"/>
    <property type="project" value="InterPro"/>
</dbReference>
<dbReference type="Pfam" id="PF01649">
    <property type="entry name" value="Ribosomal_S20p"/>
    <property type="match status" value="1"/>
</dbReference>
<dbReference type="SUPFAM" id="SSF46992">
    <property type="entry name" value="Ribosomal protein S20"/>
    <property type="match status" value="1"/>
</dbReference>
<evidence type="ECO:0000313" key="6">
    <source>
        <dbReference type="EMBL" id="ARW60606.1"/>
    </source>
</evidence>
<dbReference type="InterPro" id="IPR002583">
    <property type="entry name" value="Ribosomal_bS20"/>
</dbReference>
<keyword evidence="3" id="KW-0694">RNA-binding</keyword>
<evidence type="ECO:0000256" key="5">
    <source>
        <dbReference type="ARBA" id="ARBA00023274"/>
    </source>
</evidence>
<dbReference type="InterPro" id="IPR036510">
    <property type="entry name" value="Ribosomal_bS20_sf"/>
</dbReference>
<keyword evidence="2" id="KW-0699">rRNA-binding</keyword>
<comment type="similarity">
    <text evidence="1">Belongs to the bacterial ribosomal protein bS20 family.</text>
</comment>
<dbReference type="GO" id="GO:0015935">
    <property type="term" value="C:small ribosomal subunit"/>
    <property type="evidence" value="ECO:0007669"/>
    <property type="project" value="TreeGrafter"/>
</dbReference>
<dbReference type="PANTHER" id="PTHR33398">
    <property type="entry name" value="30S RIBOSOMAL PROTEIN S20"/>
    <property type="match status" value="1"/>
</dbReference>
<dbReference type="NCBIfam" id="TIGR00029">
    <property type="entry name" value="S20"/>
    <property type="match status" value="1"/>
</dbReference>
<keyword evidence="6" id="KW-0934">Plastid</keyword>
<keyword evidence="5" id="KW-0687">Ribonucleoprotein</keyword>
<dbReference type="PANTHER" id="PTHR33398:SF1">
    <property type="entry name" value="SMALL RIBOSOMAL SUBUNIT PROTEIN BS20C"/>
    <property type="match status" value="1"/>
</dbReference>
<organism evidence="6">
    <name type="scientific">Polysiphonia sp</name>
    <dbReference type="NCBI Taxonomy" id="1967842"/>
    <lineage>
        <taxon>Eukaryota</taxon>
        <taxon>Rhodophyta</taxon>
        <taxon>Florideophyceae</taxon>
        <taxon>Rhodymeniophycidae</taxon>
        <taxon>Ceramiales</taxon>
        <taxon>Rhodomelaceae</taxon>
        <taxon>Polysiphonioideae</taxon>
        <taxon>Polysiphonia</taxon>
    </lineage>
</organism>
<dbReference type="EMBL" id="MF101414">
    <property type="protein sequence ID" value="ARW60606.1"/>
    <property type="molecule type" value="Genomic_DNA"/>
</dbReference>
<dbReference type="GO" id="GO:0006412">
    <property type="term" value="P:translation"/>
    <property type="evidence" value="ECO:0007669"/>
    <property type="project" value="InterPro"/>
</dbReference>
<dbReference type="AlphaFoldDB" id="A0A1Z1M3K1"/>
<reference evidence="6" key="1">
    <citation type="journal article" date="2017" name="J. Phycol.">
        <title>Analysis of chloroplast genomes and a supermatrix inform reclassification of the Rhodomelaceae (Rhodophyta).</title>
        <authorList>
            <person name="Diaz-Tapia P."/>
            <person name="Maggs C.A."/>
            <person name="West J.A."/>
            <person name="Verbruggen H."/>
        </authorList>
    </citation>
    <scope>NUCLEOTIDE SEQUENCE</scope>
    <source>
        <strain evidence="6">JH1432</strain>
    </source>
</reference>
<keyword evidence="6" id="KW-0150">Chloroplast</keyword>
<protein>
    <submittedName>
        <fullName evidence="6">Ribosomal protein S20</fullName>
    </submittedName>
</protein>
<dbReference type="Gene3D" id="1.20.58.110">
    <property type="entry name" value="Ribosomal protein S20"/>
    <property type="match status" value="1"/>
</dbReference>
<geneLocation type="chloroplast" evidence="6"/>
<accession>A0A1Z1M3K1</accession>
<name>A0A1Z1M3K1_9FLOR</name>
<proteinExistence type="inferred from homology"/>
<evidence type="ECO:0000256" key="2">
    <source>
        <dbReference type="ARBA" id="ARBA00022730"/>
    </source>
</evidence>
<dbReference type="GO" id="GO:0070181">
    <property type="term" value="F:small ribosomal subunit rRNA binding"/>
    <property type="evidence" value="ECO:0007669"/>
    <property type="project" value="TreeGrafter"/>
</dbReference>